<feature type="binding site" evidence="1">
    <location>
        <position position="241"/>
    </location>
    <ligand>
        <name>ATP</name>
        <dbReference type="ChEBI" id="CHEBI:30616"/>
    </ligand>
</feature>
<dbReference type="InterPro" id="IPR036676">
    <property type="entry name" value="PurM-like_C_sf"/>
</dbReference>
<dbReference type="Pfam" id="PF00586">
    <property type="entry name" value="AIRS"/>
    <property type="match status" value="1"/>
</dbReference>
<reference evidence="5" key="1">
    <citation type="journal article" date="2020" name="mSystems">
        <title>Genome- and Community-Level Interaction Insights into Carbon Utilization and Element Cycling Functions of Hydrothermarchaeota in Hydrothermal Sediment.</title>
        <authorList>
            <person name="Zhou Z."/>
            <person name="Liu Y."/>
            <person name="Xu W."/>
            <person name="Pan J."/>
            <person name="Luo Z.H."/>
            <person name="Li M."/>
        </authorList>
    </citation>
    <scope>NUCLEOTIDE SEQUENCE [LARGE SCALE GENOMIC DNA]</scope>
    <source>
        <strain evidence="6">SpSt-1073</strain>
        <strain evidence="5">SpSt-613</strain>
        <strain evidence="4">SpSt-669</strain>
    </source>
</reference>
<dbReference type="SUPFAM" id="SSF56042">
    <property type="entry name" value="PurM C-terminal domain-like"/>
    <property type="match status" value="1"/>
</dbReference>
<dbReference type="GO" id="GO:0009228">
    <property type="term" value="P:thiamine biosynthetic process"/>
    <property type="evidence" value="ECO:0007669"/>
    <property type="project" value="UniProtKB-KW"/>
</dbReference>
<evidence type="ECO:0000259" key="2">
    <source>
        <dbReference type="Pfam" id="PF00586"/>
    </source>
</evidence>
<dbReference type="InterPro" id="IPR006283">
    <property type="entry name" value="ThiL-like"/>
</dbReference>
<dbReference type="EMBL" id="DRXG01000067">
    <property type="protein sequence ID" value="HHN52311.1"/>
    <property type="molecule type" value="Genomic_DNA"/>
</dbReference>
<evidence type="ECO:0000313" key="5">
    <source>
        <dbReference type="EMBL" id="HGN89563.1"/>
    </source>
</evidence>
<feature type="binding site" evidence="1">
    <location>
        <position position="84"/>
    </location>
    <ligand>
        <name>substrate</name>
    </ligand>
</feature>
<feature type="binding site" evidence="1">
    <location>
        <position position="77"/>
    </location>
    <ligand>
        <name>Mg(2+)</name>
        <dbReference type="ChEBI" id="CHEBI:18420"/>
        <label>2</label>
    </ligand>
</feature>
<feature type="binding site" evidence="1">
    <location>
        <begin position="152"/>
        <end position="153"/>
    </location>
    <ligand>
        <name>ATP</name>
        <dbReference type="ChEBI" id="CHEBI:30616"/>
    </ligand>
</feature>
<evidence type="ECO:0000256" key="1">
    <source>
        <dbReference type="HAMAP-Rule" id="MF_02128"/>
    </source>
</evidence>
<dbReference type="SUPFAM" id="SSF55326">
    <property type="entry name" value="PurM N-terminal domain-like"/>
    <property type="match status" value="1"/>
</dbReference>
<comment type="caution">
    <text evidence="1">Lacks conserved residue(s) required for the propagation of feature annotation.</text>
</comment>
<dbReference type="EMBL" id="DTCM01000020">
    <property type="protein sequence ID" value="HGL40378.1"/>
    <property type="molecule type" value="Genomic_DNA"/>
</dbReference>
<feature type="binding site" evidence="1">
    <location>
        <position position="239"/>
    </location>
    <ligand>
        <name>Mg(2+)</name>
        <dbReference type="ChEBI" id="CHEBI:18420"/>
        <label>3</label>
    </ligand>
</feature>
<keyword evidence="1" id="KW-0479">Metal-binding</keyword>
<dbReference type="Gene3D" id="3.30.1330.10">
    <property type="entry name" value="PurM-like, N-terminal domain"/>
    <property type="match status" value="1"/>
</dbReference>
<feature type="binding site" evidence="1">
    <location>
        <position position="153"/>
    </location>
    <ligand>
        <name>Mg(2+)</name>
        <dbReference type="ChEBI" id="CHEBI:18420"/>
        <label>1</label>
    </ligand>
</feature>
<evidence type="ECO:0000313" key="6">
    <source>
        <dbReference type="EMBL" id="HHN52311.1"/>
    </source>
</evidence>
<feature type="domain" description="PurM-like C-terminal" evidence="3">
    <location>
        <begin position="213"/>
        <end position="332"/>
    </location>
</feature>
<keyword evidence="1 5" id="KW-0418">Kinase</keyword>
<dbReference type="InterPro" id="IPR016188">
    <property type="entry name" value="PurM-like_N"/>
</dbReference>
<feature type="binding site" evidence="1">
    <location>
        <position position="176"/>
    </location>
    <ligand>
        <name>ATP</name>
        <dbReference type="ChEBI" id="CHEBI:30616"/>
    </ligand>
</feature>
<keyword evidence="1" id="KW-0547">Nucleotide-binding</keyword>
<dbReference type="GO" id="GO:0009030">
    <property type="term" value="F:thiamine-phosphate kinase activity"/>
    <property type="evidence" value="ECO:0007669"/>
    <property type="project" value="UniProtKB-UniRule"/>
</dbReference>
<feature type="binding site" evidence="1">
    <location>
        <position position="105"/>
    </location>
    <ligand>
        <name>Mg(2+)</name>
        <dbReference type="ChEBI" id="CHEBI:18420"/>
        <label>4</label>
    </ligand>
</feature>
<dbReference type="PIRSF" id="PIRSF005303">
    <property type="entry name" value="Thiam_monoph_kin"/>
    <property type="match status" value="1"/>
</dbReference>
<organism evidence="5">
    <name type="scientific">Caldiarchaeum subterraneum</name>
    <dbReference type="NCBI Taxonomy" id="311458"/>
    <lineage>
        <taxon>Archaea</taxon>
        <taxon>Nitrososphaerota</taxon>
        <taxon>Candidatus Caldarchaeales</taxon>
        <taxon>Candidatus Caldarchaeaceae</taxon>
        <taxon>Candidatus Caldarchaeum</taxon>
    </lineage>
</organism>
<feature type="binding site" evidence="1">
    <location>
        <position position="341"/>
    </location>
    <ligand>
        <name>substrate</name>
    </ligand>
</feature>
<dbReference type="UniPathway" id="UPA00060">
    <property type="reaction ID" value="UER00142"/>
</dbReference>
<dbReference type="EC" id="2.7.4.16" evidence="1"/>
<comment type="catalytic activity">
    <reaction evidence="1">
        <text>thiamine phosphate + ATP = thiamine diphosphate + ADP</text>
        <dbReference type="Rhea" id="RHEA:15913"/>
        <dbReference type="ChEBI" id="CHEBI:30616"/>
        <dbReference type="ChEBI" id="CHEBI:37575"/>
        <dbReference type="ChEBI" id="CHEBI:58937"/>
        <dbReference type="ChEBI" id="CHEBI:456216"/>
        <dbReference type="EC" id="2.7.4.16"/>
    </reaction>
</comment>
<dbReference type="InterPro" id="IPR036921">
    <property type="entry name" value="PurM-like_N_sf"/>
</dbReference>
<evidence type="ECO:0000259" key="3">
    <source>
        <dbReference type="Pfam" id="PF02769"/>
    </source>
</evidence>
<keyword evidence="1" id="KW-0067">ATP-binding</keyword>
<dbReference type="AlphaFoldDB" id="A0A7C4HX67"/>
<dbReference type="GO" id="GO:0009229">
    <property type="term" value="P:thiamine diphosphate biosynthetic process"/>
    <property type="evidence" value="ECO:0007669"/>
    <property type="project" value="UniProtKB-UniRule"/>
</dbReference>
<dbReference type="Pfam" id="PF02769">
    <property type="entry name" value="AIRS_C"/>
    <property type="match status" value="1"/>
</dbReference>
<comment type="function">
    <text evidence="1">Catalyzes the ATP-dependent phosphorylation of thiamine-monophosphate (TMP) to form thiamine-pyrophosphate (TPP), the active form of vitamin B1.</text>
</comment>
<evidence type="ECO:0000313" key="4">
    <source>
        <dbReference type="EMBL" id="HGL40378.1"/>
    </source>
</evidence>
<comment type="miscellaneous">
    <text evidence="1">Reaction mechanism of ThiL seems to utilize a direct, inline transfer of the gamma-phosphate of ATP to TMP rather than a phosphorylated enzyme intermediate.</text>
</comment>
<dbReference type="HAMAP" id="MF_02128">
    <property type="entry name" value="TMP_kinase"/>
    <property type="match status" value="1"/>
</dbReference>
<gene>
    <name evidence="1 5" type="primary">thiL</name>
    <name evidence="6" type="ORF">ENM30_03245</name>
    <name evidence="5" type="ORF">ENT82_00320</name>
    <name evidence="4" type="ORF">ENU43_01745</name>
</gene>
<feature type="binding site" evidence="1">
    <location>
        <position position="62"/>
    </location>
    <ligand>
        <name>Mg(2+)</name>
        <dbReference type="ChEBI" id="CHEBI:18420"/>
        <label>3</label>
    </ligand>
</feature>
<dbReference type="GO" id="GO:0000287">
    <property type="term" value="F:magnesium ion binding"/>
    <property type="evidence" value="ECO:0007669"/>
    <property type="project" value="UniProtKB-UniRule"/>
</dbReference>
<dbReference type="InterPro" id="IPR010918">
    <property type="entry name" value="PurM-like_C_dom"/>
</dbReference>
<dbReference type="PANTHER" id="PTHR30270">
    <property type="entry name" value="THIAMINE-MONOPHOSPHATE KINASE"/>
    <property type="match status" value="1"/>
</dbReference>
<feature type="binding site" evidence="1">
    <location>
        <position position="290"/>
    </location>
    <ligand>
        <name>substrate</name>
    </ligand>
</feature>
<protein>
    <recommendedName>
        <fullName evidence="1">Thiamine-monophosphate kinase</fullName>
        <shortName evidence="1">TMP kinase</shortName>
        <shortName evidence="1">Thiamine-phosphate kinase</shortName>
        <ecNumber evidence="1">2.7.4.16</ecNumber>
    </recommendedName>
</protein>
<keyword evidence="1 5" id="KW-0808">Transferase</keyword>
<feature type="binding site" evidence="1">
    <location>
        <position position="75"/>
    </location>
    <ligand>
        <name>Mg(2+)</name>
        <dbReference type="ChEBI" id="CHEBI:18420"/>
        <label>4</label>
    </ligand>
</feature>
<dbReference type="PANTHER" id="PTHR30270:SF0">
    <property type="entry name" value="THIAMINE-MONOPHOSPHATE KINASE"/>
    <property type="match status" value="1"/>
</dbReference>
<proteinExistence type="inferred from homology"/>
<dbReference type="NCBIfam" id="TIGR01379">
    <property type="entry name" value="thiL"/>
    <property type="match status" value="1"/>
</dbReference>
<feature type="binding site" evidence="1">
    <location>
        <position position="105"/>
    </location>
    <ligand>
        <name>Mg(2+)</name>
        <dbReference type="ChEBI" id="CHEBI:18420"/>
        <label>3</label>
    </ligand>
</feature>
<feature type="binding site" evidence="1">
    <location>
        <position position="62"/>
    </location>
    <ligand>
        <name>Mg(2+)</name>
        <dbReference type="ChEBI" id="CHEBI:18420"/>
        <label>4</label>
    </ligand>
</feature>
<dbReference type="GO" id="GO:0005524">
    <property type="term" value="F:ATP binding"/>
    <property type="evidence" value="ECO:0007669"/>
    <property type="project" value="UniProtKB-UniRule"/>
</dbReference>
<comment type="pathway">
    <text evidence="1">Cofactor biosynthesis; thiamine diphosphate biosynthesis; thiamine diphosphate from thiamine phosphate: step 1/1.</text>
</comment>
<comment type="caution">
    <text evidence="5">The sequence shown here is derived from an EMBL/GenBank/DDBJ whole genome shotgun (WGS) entry which is preliminary data.</text>
</comment>
<dbReference type="EMBL" id="DTAD01000007">
    <property type="protein sequence ID" value="HGN89563.1"/>
    <property type="molecule type" value="Genomic_DNA"/>
</dbReference>
<keyword evidence="1" id="KW-0460">Magnesium</keyword>
<dbReference type="CDD" id="cd02194">
    <property type="entry name" value="ThiL"/>
    <property type="match status" value="1"/>
</dbReference>
<feature type="binding site" evidence="1">
    <location>
        <position position="77"/>
    </location>
    <ligand>
        <name>Mg(2+)</name>
        <dbReference type="ChEBI" id="CHEBI:18420"/>
        <label>1</label>
    </ligand>
</feature>
<comment type="similarity">
    <text evidence="1">Belongs to the thiamine-monophosphate kinase family.</text>
</comment>
<feature type="binding site" evidence="1">
    <location>
        <position position="105"/>
    </location>
    <ligand>
        <name>Mg(2+)</name>
        <dbReference type="ChEBI" id="CHEBI:18420"/>
        <label>2</label>
    </ligand>
</feature>
<accession>A0A7C4HX67</accession>
<sequence>MKALKKRNSQFPPLEYEDVVCENHGEVSCLPKLSELGEKRLIRYLVEHLDWPRDGLLPPGDDAAAFWFTGQLVASVDTLVWETDVPPRMTFRQVGWKAVTAAVSDLAAKGARPKYILLSLSLKPSTEFSEFLELVNGAQEASKKYGATIAGGDINESSSPSISVTALGSSEKLLSRVGASPGDKLATTGLFGKTFAGLHAALNSRPCERELSEAVYSPVARVEEGAALAQCGGVSACIDSSDGLAESLHQLSEVNDVGFIVDSLPLDSSAQRYCVDNNLDTVEAVFYGGEEYELVFTVKPGWRNVVEKALERLGKEVVWIGSVSEERGVYFQGKPVERRGWQHFSPVR</sequence>
<feature type="domain" description="PurM-like N-terminal" evidence="2">
    <location>
        <begin position="60"/>
        <end position="168"/>
    </location>
</feature>
<name>A0A7C4HX67_CALS0</name>
<feature type="binding site" evidence="1">
    <location>
        <position position="242"/>
    </location>
    <ligand>
        <name>Mg(2+)</name>
        <dbReference type="ChEBI" id="CHEBI:18420"/>
        <label>5</label>
    </ligand>
</feature>
<keyword evidence="1" id="KW-0784">Thiamine biosynthesis</keyword>
<dbReference type="Gene3D" id="3.90.650.10">
    <property type="entry name" value="PurM-like C-terminal domain"/>
    <property type="match status" value="1"/>
</dbReference>